<dbReference type="InParanoid" id="A0A0D0BL77"/>
<reference evidence="1 2" key="1">
    <citation type="submission" date="2014-04" db="EMBL/GenBank/DDBJ databases">
        <authorList>
            <consortium name="DOE Joint Genome Institute"/>
            <person name="Kuo A."/>
            <person name="Ruytinx J."/>
            <person name="Rineau F."/>
            <person name="Colpaert J."/>
            <person name="Kohler A."/>
            <person name="Nagy L.G."/>
            <person name="Floudas D."/>
            <person name="Copeland A."/>
            <person name="Barry K.W."/>
            <person name="Cichocki N."/>
            <person name="Veneault-Fourrey C."/>
            <person name="LaButti K."/>
            <person name="Lindquist E.A."/>
            <person name="Lipzen A."/>
            <person name="Lundell T."/>
            <person name="Morin E."/>
            <person name="Murat C."/>
            <person name="Sun H."/>
            <person name="Tunlid A."/>
            <person name="Henrissat B."/>
            <person name="Grigoriev I.V."/>
            <person name="Hibbett D.S."/>
            <person name="Martin F."/>
            <person name="Nordberg H.P."/>
            <person name="Cantor M.N."/>
            <person name="Hua S.X."/>
        </authorList>
    </citation>
    <scope>NUCLEOTIDE SEQUENCE [LARGE SCALE GENOMIC DNA]</scope>
    <source>
        <strain evidence="1 2">UH-Slu-Lm8-n1</strain>
    </source>
</reference>
<gene>
    <name evidence="1" type="ORF">CY34DRAFT_75358</name>
</gene>
<accession>A0A0D0BL77</accession>
<dbReference type="STRING" id="930992.A0A0D0BL77"/>
<organism evidence="1 2">
    <name type="scientific">Suillus luteus UH-Slu-Lm8-n1</name>
    <dbReference type="NCBI Taxonomy" id="930992"/>
    <lineage>
        <taxon>Eukaryota</taxon>
        <taxon>Fungi</taxon>
        <taxon>Dikarya</taxon>
        <taxon>Basidiomycota</taxon>
        <taxon>Agaricomycotina</taxon>
        <taxon>Agaricomycetes</taxon>
        <taxon>Agaricomycetidae</taxon>
        <taxon>Boletales</taxon>
        <taxon>Suillineae</taxon>
        <taxon>Suillaceae</taxon>
        <taxon>Suillus</taxon>
    </lineage>
</organism>
<feature type="non-terminal residue" evidence="1">
    <location>
        <position position="158"/>
    </location>
</feature>
<evidence type="ECO:0000313" key="1">
    <source>
        <dbReference type="EMBL" id="KIK46722.1"/>
    </source>
</evidence>
<evidence type="ECO:0000313" key="2">
    <source>
        <dbReference type="Proteomes" id="UP000054485"/>
    </source>
</evidence>
<dbReference type="EMBL" id="KN835155">
    <property type="protein sequence ID" value="KIK46722.1"/>
    <property type="molecule type" value="Genomic_DNA"/>
</dbReference>
<sequence length="158" mass="17955">GHPGRSSTLNKLDISLHNSWRRYGTMSDLGEAIKLHASTLAHCYLGHFLDSSTSTTLPLALMTDLSSRFRHQCALADLDEATELHRVALPLRPSSRSLRFMSQQPCHQSSKNVSPHLTWMREAIELYRAAITLRPPDHLRRSAFLYHLAINLETRTEQ</sequence>
<dbReference type="Proteomes" id="UP000054485">
    <property type="component" value="Unassembled WGS sequence"/>
</dbReference>
<dbReference type="OrthoDB" id="3224744at2759"/>
<name>A0A0D0BL77_9AGAM</name>
<keyword evidence="2" id="KW-1185">Reference proteome</keyword>
<protein>
    <submittedName>
        <fullName evidence="1">Uncharacterized protein</fullName>
    </submittedName>
</protein>
<proteinExistence type="predicted"/>
<dbReference type="AlphaFoldDB" id="A0A0D0BL77"/>
<dbReference type="HOGENOM" id="CLU_1673531_0_0_1"/>
<reference evidence="2" key="2">
    <citation type="submission" date="2015-01" db="EMBL/GenBank/DDBJ databases">
        <title>Evolutionary Origins and Diversification of the Mycorrhizal Mutualists.</title>
        <authorList>
            <consortium name="DOE Joint Genome Institute"/>
            <consortium name="Mycorrhizal Genomics Consortium"/>
            <person name="Kohler A."/>
            <person name="Kuo A."/>
            <person name="Nagy L.G."/>
            <person name="Floudas D."/>
            <person name="Copeland A."/>
            <person name="Barry K.W."/>
            <person name="Cichocki N."/>
            <person name="Veneault-Fourrey C."/>
            <person name="LaButti K."/>
            <person name="Lindquist E.A."/>
            <person name="Lipzen A."/>
            <person name="Lundell T."/>
            <person name="Morin E."/>
            <person name="Murat C."/>
            <person name="Riley R."/>
            <person name="Ohm R."/>
            <person name="Sun H."/>
            <person name="Tunlid A."/>
            <person name="Henrissat B."/>
            <person name="Grigoriev I.V."/>
            <person name="Hibbett D.S."/>
            <person name="Martin F."/>
        </authorList>
    </citation>
    <scope>NUCLEOTIDE SEQUENCE [LARGE SCALE GENOMIC DNA]</scope>
    <source>
        <strain evidence="2">UH-Slu-Lm8-n1</strain>
    </source>
</reference>